<name>A0AAV2SH43_MEGNR</name>
<dbReference type="InterPro" id="IPR035437">
    <property type="entry name" value="SNase_OB-fold_sf"/>
</dbReference>
<dbReference type="Pfam" id="PF00567">
    <property type="entry name" value="TUDOR"/>
    <property type="match status" value="1"/>
</dbReference>
<dbReference type="InterPro" id="IPR050621">
    <property type="entry name" value="Tudor_domain_containing"/>
</dbReference>
<sequence length="566" mass="63257">RYVITLSEVLETEIVKPHEELSIVESKNEVDLDLTNENSSSSSTSYLSYHGSGEKEVCLNKRIVESPNVGNNSDYCEIPDPSLMLPKIVKTLEYCEITLPKPDANDHRNENAECVLETESDNICEINNNFQKIASDGPSNIEVISGPSEISGKDITPQTNDIAAKDIVSQEKNAAIENEKIHIALQGLCILEKTVNKNANKSPQKKGVDPNKVKKSQHKKDSETKMVSEPMEEVESTKSNYFGKWSCLKTEYTLNAAGKVVDFNSNEKCNVKSPGNNNTLISNINSSVQKSCRKRDMSGNATASRNTLGTKISEKDLAHKQKYNTRSEIHKKSRERRTSEKQPEDNIKIYEKQSTHICLPSPDGKQCPISGSGSGSGSEIFIPVEVLPVVKIAKQTVSLGADEQIPVMVSHVDSPHSFFLHLINSETASIERFNETMTEHYKNDCDILKVERLPVGSFWAVRWNNNCWYRAQVLASLTRKAKEELHLKVRYVDHGDSGIISIKDVRVLAETFTFMPMLALPCSLAQVSPLNEWEENPWTQQSIEGFIDLIGKFTTVLQANFISYSL</sequence>
<organism evidence="3 4">
    <name type="scientific">Meganyctiphanes norvegica</name>
    <name type="common">Northern krill</name>
    <name type="synonym">Thysanopoda norvegica</name>
    <dbReference type="NCBI Taxonomy" id="48144"/>
    <lineage>
        <taxon>Eukaryota</taxon>
        <taxon>Metazoa</taxon>
        <taxon>Ecdysozoa</taxon>
        <taxon>Arthropoda</taxon>
        <taxon>Crustacea</taxon>
        <taxon>Multicrustacea</taxon>
        <taxon>Malacostraca</taxon>
        <taxon>Eumalacostraca</taxon>
        <taxon>Eucarida</taxon>
        <taxon>Euphausiacea</taxon>
        <taxon>Euphausiidae</taxon>
        <taxon>Meganyctiphanes</taxon>
    </lineage>
</organism>
<feature type="domain" description="Tudor" evidence="2">
    <location>
        <begin position="452"/>
        <end position="515"/>
    </location>
</feature>
<feature type="region of interest" description="Disordered" evidence="1">
    <location>
        <begin position="296"/>
        <end position="343"/>
    </location>
</feature>
<dbReference type="EMBL" id="CAXKWB010074262">
    <property type="protein sequence ID" value="CAL4197856.1"/>
    <property type="molecule type" value="Genomic_DNA"/>
</dbReference>
<dbReference type="Gene3D" id="2.40.50.90">
    <property type="match status" value="1"/>
</dbReference>
<comment type="caution">
    <text evidence="3">The sequence shown here is derived from an EMBL/GenBank/DDBJ whole genome shotgun (WGS) entry which is preliminary data.</text>
</comment>
<evidence type="ECO:0000259" key="2">
    <source>
        <dbReference type="PROSITE" id="PS50304"/>
    </source>
</evidence>
<reference evidence="3 4" key="1">
    <citation type="submission" date="2024-05" db="EMBL/GenBank/DDBJ databases">
        <authorList>
            <person name="Wallberg A."/>
        </authorList>
    </citation>
    <scope>NUCLEOTIDE SEQUENCE [LARGE SCALE GENOMIC DNA]</scope>
</reference>
<feature type="compositionally biased region" description="Polar residues" evidence="1">
    <location>
        <begin position="299"/>
        <end position="310"/>
    </location>
</feature>
<feature type="non-terminal residue" evidence="3">
    <location>
        <position position="566"/>
    </location>
</feature>
<dbReference type="SUPFAM" id="SSF63748">
    <property type="entry name" value="Tudor/PWWP/MBT"/>
    <property type="match status" value="1"/>
</dbReference>
<feature type="region of interest" description="Disordered" evidence="1">
    <location>
        <begin position="199"/>
        <end position="235"/>
    </location>
</feature>
<accession>A0AAV2SH43</accession>
<protein>
    <recommendedName>
        <fullName evidence="2">Tudor domain-containing protein</fullName>
    </recommendedName>
</protein>
<gene>
    <name evidence="3" type="ORF">MNOR_LOCUS37322</name>
</gene>
<keyword evidence="4" id="KW-1185">Reference proteome</keyword>
<evidence type="ECO:0000313" key="4">
    <source>
        <dbReference type="Proteomes" id="UP001497623"/>
    </source>
</evidence>
<dbReference type="PANTHER" id="PTHR22948">
    <property type="entry name" value="TUDOR DOMAIN CONTAINING PROTEIN"/>
    <property type="match status" value="1"/>
</dbReference>
<dbReference type="Proteomes" id="UP001497623">
    <property type="component" value="Unassembled WGS sequence"/>
</dbReference>
<dbReference type="AlphaFoldDB" id="A0AAV2SH43"/>
<evidence type="ECO:0000313" key="3">
    <source>
        <dbReference type="EMBL" id="CAL4197856.1"/>
    </source>
</evidence>
<dbReference type="Gene3D" id="2.30.30.140">
    <property type="match status" value="1"/>
</dbReference>
<feature type="compositionally biased region" description="Basic and acidic residues" evidence="1">
    <location>
        <begin position="312"/>
        <end position="343"/>
    </location>
</feature>
<dbReference type="PROSITE" id="PS50304">
    <property type="entry name" value="TUDOR"/>
    <property type="match status" value="1"/>
</dbReference>
<proteinExistence type="predicted"/>
<evidence type="ECO:0000256" key="1">
    <source>
        <dbReference type="SAM" id="MobiDB-lite"/>
    </source>
</evidence>
<feature type="non-terminal residue" evidence="3">
    <location>
        <position position="1"/>
    </location>
</feature>
<dbReference type="PANTHER" id="PTHR22948:SF29">
    <property type="entry name" value="FI02030P-RELATED"/>
    <property type="match status" value="1"/>
</dbReference>
<dbReference type="GO" id="GO:0005737">
    <property type="term" value="C:cytoplasm"/>
    <property type="evidence" value="ECO:0007669"/>
    <property type="project" value="UniProtKB-ARBA"/>
</dbReference>
<dbReference type="InterPro" id="IPR002999">
    <property type="entry name" value="Tudor"/>
</dbReference>